<dbReference type="AlphaFoldDB" id="A0A0A9AXX7"/>
<proteinExistence type="predicted"/>
<reference evidence="1" key="2">
    <citation type="journal article" date="2015" name="Data Brief">
        <title>Shoot transcriptome of the giant reed, Arundo donax.</title>
        <authorList>
            <person name="Barrero R.A."/>
            <person name="Guerrero F.D."/>
            <person name="Moolhuijzen P."/>
            <person name="Goolsby J.A."/>
            <person name="Tidwell J."/>
            <person name="Bellgard S.E."/>
            <person name="Bellgard M.I."/>
        </authorList>
    </citation>
    <scope>NUCLEOTIDE SEQUENCE</scope>
    <source>
        <tissue evidence="1">Shoot tissue taken approximately 20 cm above the soil surface</tissue>
    </source>
</reference>
<reference evidence="1" key="1">
    <citation type="submission" date="2014-09" db="EMBL/GenBank/DDBJ databases">
        <authorList>
            <person name="Magalhaes I.L.F."/>
            <person name="Oliveira U."/>
            <person name="Santos F.R."/>
            <person name="Vidigal T.H.D.A."/>
            <person name="Brescovit A.D."/>
            <person name="Santos A.J."/>
        </authorList>
    </citation>
    <scope>NUCLEOTIDE SEQUENCE</scope>
    <source>
        <tissue evidence="1">Shoot tissue taken approximately 20 cm above the soil surface</tissue>
    </source>
</reference>
<accession>A0A0A9AXX7</accession>
<protein>
    <submittedName>
        <fullName evidence="1">Uncharacterized protein</fullName>
    </submittedName>
</protein>
<evidence type="ECO:0000313" key="1">
    <source>
        <dbReference type="EMBL" id="JAD55976.1"/>
    </source>
</evidence>
<name>A0A0A9AXX7_ARUDO</name>
<dbReference type="EMBL" id="GBRH01241919">
    <property type="protein sequence ID" value="JAD55976.1"/>
    <property type="molecule type" value="Transcribed_RNA"/>
</dbReference>
<organism evidence="1">
    <name type="scientific">Arundo donax</name>
    <name type="common">Giant reed</name>
    <name type="synonym">Donax arundinaceus</name>
    <dbReference type="NCBI Taxonomy" id="35708"/>
    <lineage>
        <taxon>Eukaryota</taxon>
        <taxon>Viridiplantae</taxon>
        <taxon>Streptophyta</taxon>
        <taxon>Embryophyta</taxon>
        <taxon>Tracheophyta</taxon>
        <taxon>Spermatophyta</taxon>
        <taxon>Magnoliopsida</taxon>
        <taxon>Liliopsida</taxon>
        <taxon>Poales</taxon>
        <taxon>Poaceae</taxon>
        <taxon>PACMAD clade</taxon>
        <taxon>Arundinoideae</taxon>
        <taxon>Arundineae</taxon>
        <taxon>Arundo</taxon>
    </lineage>
</organism>
<sequence>MVSLSPRIIKLSISQEGNWGAKHLVACGSSSASEMNWVCASTVSLLENCPCWRCTGSGSGRRAQSS</sequence>